<evidence type="ECO:0000256" key="1">
    <source>
        <dbReference type="ARBA" id="ARBA00010815"/>
    </source>
</evidence>
<dbReference type="CDD" id="cd02440">
    <property type="entry name" value="AdoMet_MTases"/>
    <property type="match status" value="1"/>
</dbReference>
<dbReference type="InterPro" id="IPR003333">
    <property type="entry name" value="CMAS"/>
</dbReference>
<name>A0A3M9M1Q9_9MICO</name>
<accession>A0A3M9M1Q9</accession>
<dbReference type="PIRSF" id="PIRSF003085">
    <property type="entry name" value="CMAS"/>
    <property type="match status" value="1"/>
</dbReference>
<dbReference type="Pfam" id="PF02353">
    <property type="entry name" value="CMAS"/>
    <property type="match status" value="1"/>
</dbReference>
<comment type="caution">
    <text evidence="6">The sequence shown here is derived from an EMBL/GenBank/DDBJ whole genome shotgun (WGS) entry which is preliminary data.</text>
</comment>
<dbReference type="PANTHER" id="PTHR43667">
    <property type="entry name" value="CYCLOPROPANE-FATTY-ACYL-PHOSPHOLIPID SYNTHASE"/>
    <property type="match status" value="1"/>
</dbReference>
<comment type="similarity">
    <text evidence="1">Belongs to the CFA/CMAS family.</text>
</comment>
<dbReference type="OrthoDB" id="9782855at2"/>
<evidence type="ECO:0000313" key="7">
    <source>
        <dbReference type="Proteomes" id="UP000271678"/>
    </source>
</evidence>
<dbReference type="GO" id="GO:0008168">
    <property type="term" value="F:methyltransferase activity"/>
    <property type="evidence" value="ECO:0007669"/>
    <property type="project" value="UniProtKB-KW"/>
</dbReference>
<keyword evidence="7" id="KW-1185">Reference proteome</keyword>
<evidence type="ECO:0000256" key="2">
    <source>
        <dbReference type="ARBA" id="ARBA00022603"/>
    </source>
</evidence>
<dbReference type="Gene3D" id="3.40.50.150">
    <property type="entry name" value="Vaccinia Virus protein VP39"/>
    <property type="match status" value="1"/>
</dbReference>
<keyword evidence="3 6" id="KW-0808">Transferase</keyword>
<evidence type="ECO:0000256" key="4">
    <source>
        <dbReference type="ARBA" id="ARBA00022691"/>
    </source>
</evidence>
<dbReference type="SUPFAM" id="SSF53335">
    <property type="entry name" value="S-adenosyl-L-methionine-dependent methyltransferases"/>
    <property type="match status" value="1"/>
</dbReference>
<keyword evidence="4" id="KW-0949">S-adenosyl-L-methionine</keyword>
<reference evidence="6 7" key="1">
    <citation type="submission" date="2018-11" db="EMBL/GenBank/DDBJ databases">
        <title>Draft genome of Simplicispira Flexivirga sp. BO-16.</title>
        <authorList>
            <person name="Im W.T."/>
        </authorList>
    </citation>
    <scope>NUCLEOTIDE SEQUENCE [LARGE SCALE GENOMIC DNA]</scope>
    <source>
        <strain evidence="6 7">BO-16</strain>
    </source>
</reference>
<proteinExistence type="inferred from homology"/>
<evidence type="ECO:0000256" key="3">
    <source>
        <dbReference type="ARBA" id="ARBA00022679"/>
    </source>
</evidence>
<gene>
    <name evidence="6" type="ORF">EFY87_16900</name>
</gene>
<dbReference type="RefSeq" id="WP_123272657.1">
    <property type="nucleotide sequence ID" value="NZ_RJJQ01000020.1"/>
</dbReference>
<dbReference type="InterPro" id="IPR029063">
    <property type="entry name" value="SAM-dependent_MTases_sf"/>
</dbReference>
<evidence type="ECO:0000256" key="5">
    <source>
        <dbReference type="ARBA" id="ARBA00023098"/>
    </source>
</evidence>
<dbReference type="GO" id="GO:0008610">
    <property type="term" value="P:lipid biosynthetic process"/>
    <property type="evidence" value="ECO:0007669"/>
    <property type="project" value="InterPro"/>
</dbReference>
<dbReference type="AlphaFoldDB" id="A0A3M9M1Q9"/>
<dbReference type="PANTHER" id="PTHR43667:SF2">
    <property type="entry name" value="FATTY ACID C-METHYL TRANSFERASE"/>
    <property type="match status" value="1"/>
</dbReference>
<dbReference type="EMBL" id="RJJQ01000020">
    <property type="protein sequence ID" value="RNI19509.1"/>
    <property type="molecule type" value="Genomic_DNA"/>
</dbReference>
<protein>
    <submittedName>
        <fullName evidence="6">Class I SAM-dependent methyltransferase</fullName>
    </submittedName>
</protein>
<keyword evidence="5" id="KW-0443">Lipid metabolism</keyword>
<evidence type="ECO:0000313" key="6">
    <source>
        <dbReference type="EMBL" id="RNI19509.1"/>
    </source>
</evidence>
<keyword evidence="2 6" id="KW-0489">Methyltransferase</keyword>
<sequence length="425" mass="46693">MTFFRTTSTLPGASPRAVDARRWPDVARIPHGVVASASGAVAARLFTYAVARLPIRVVFPDGQVLGGDRRPSAPTMTVVAPQALMRRIGTAGMIGFGESYLAGEWDSSELARLIEQFARGVDTLVPRPLHALRSVVLRRQPRADRPDRAHSQSNVTRHYDLSNELFASFLDPTMTYSSALFGGEADDLATAQRRKMDRLLDETAVAAGSRVLEIGSGWGGSALRAARRGATVRSITLSERQQQWANAMLAEEGVAGAAHVELCDYRDVTGTYDAVVSAEMIEAVGLEFLDTYFATIASVLRPGGRAAIQAIVMPHRRALETQRTYTWIHKYIFPGGALPSVRLITESAGRAGLRLTGELPMGDSYVRTLDDWARRFAESASHVEALGFDATFRRMWDFYLRYSEGGFRAGYLDVRQLTFVREDCA</sequence>
<dbReference type="GO" id="GO:0032259">
    <property type="term" value="P:methylation"/>
    <property type="evidence" value="ECO:0007669"/>
    <property type="project" value="UniProtKB-KW"/>
</dbReference>
<organism evidence="6 7">
    <name type="scientific">Flexivirga caeni</name>
    <dbReference type="NCBI Taxonomy" id="2294115"/>
    <lineage>
        <taxon>Bacteria</taxon>
        <taxon>Bacillati</taxon>
        <taxon>Actinomycetota</taxon>
        <taxon>Actinomycetes</taxon>
        <taxon>Micrococcales</taxon>
        <taxon>Dermacoccaceae</taxon>
        <taxon>Flexivirga</taxon>
    </lineage>
</organism>
<dbReference type="Proteomes" id="UP000271678">
    <property type="component" value="Unassembled WGS sequence"/>
</dbReference>
<dbReference type="InterPro" id="IPR050723">
    <property type="entry name" value="CFA/CMAS"/>
</dbReference>